<evidence type="ECO:0000313" key="2">
    <source>
        <dbReference type="EMBL" id="SNX98833.1"/>
    </source>
</evidence>
<dbReference type="Gene3D" id="1.10.287.950">
    <property type="entry name" value="Methyl-accepting chemotaxis protein"/>
    <property type="match status" value="1"/>
</dbReference>
<dbReference type="Proteomes" id="UP000219514">
    <property type="component" value="Unassembled WGS sequence"/>
</dbReference>
<proteinExistence type="predicted"/>
<sequence length="133" mass="13939">MVARRRSPQHGCCPSHDPSARATEDISRRVEAIQADTAGAVDAISQISSVIAEINDFQATIATAVEEQTATTNEMNRNVAEAAGGSRDIATAITGLAAGTEETNARVADAQRAAADLARMSGELQDAVRRFTV</sequence>
<name>A0A285EJ05_9ACTN</name>
<evidence type="ECO:0000256" key="1">
    <source>
        <dbReference type="SAM" id="MobiDB-lite"/>
    </source>
</evidence>
<evidence type="ECO:0000313" key="3">
    <source>
        <dbReference type="Proteomes" id="UP000219514"/>
    </source>
</evidence>
<dbReference type="PANTHER" id="PTHR32089:SF112">
    <property type="entry name" value="LYSOZYME-LIKE PROTEIN-RELATED"/>
    <property type="match status" value="1"/>
</dbReference>
<keyword evidence="3" id="KW-1185">Reference proteome</keyword>
<feature type="region of interest" description="Disordered" evidence="1">
    <location>
        <begin position="1"/>
        <end position="23"/>
    </location>
</feature>
<dbReference type="AlphaFoldDB" id="A0A285EJ05"/>
<reference evidence="2 3" key="1">
    <citation type="submission" date="2017-09" db="EMBL/GenBank/DDBJ databases">
        <authorList>
            <person name="Ehlers B."/>
            <person name="Leendertz F.H."/>
        </authorList>
    </citation>
    <scope>NUCLEOTIDE SEQUENCE [LARGE SCALE GENOMIC DNA]</scope>
    <source>
        <strain evidence="2 3">DSM 46844</strain>
    </source>
</reference>
<dbReference type="EMBL" id="OBDO01000012">
    <property type="protein sequence ID" value="SNX98833.1"/>
    <property type="molecule type" value="Genomic_DNA"/>
</dbReference>
<accession>A0A285EJ05</accession>
<organism evidence="2 3">
    <name type="scientific">Geodermatophilus sabuli</name>
    <dbReference type="NCBI Taxonomy" id="1564158"/>
    <lineage>
        <taxon>Bacteria</taxon>
        <taxon>Bacillati</taxon>
        <taxon>Actinomycetota</taxon>
        <taxon>Actinomycetes</taxon>
        <taxon>Geodermatophilales</taxon>
        <taxon>Geodermatophilaceae</taxon>
        <taxon>Geodermatophilus</taxon>
    </lineage>
</organism>
<protein>
    <submittedName>
        <fullName evidence="2">Methyl-accepting chemotaxis protein</fullName>
    </submittedName>
</protein>
<dbReference type="PANTHER" id="PTHR32089">
    <property type="entry name" value="METHYL-ACCEPTING CHEMOTAXIS PROTEIN MCPB"/>
    <property type="match status" value="1"/>
</dbReference>
<gene>
    <name evidence="2" type="ORF">SAMN06893097_112129</name>
</gene>
<dbReference type="SUPFAM" id="SSF58104">
    <property type="entry name" value="Methyl-accepting chemotaxis protein (MCP) signaling domain"/>
    <property type="match status" value="1"/>
</dbReference>